<evidence type="ECO:0000256" key="3">
    <source>
        <dbReference type="ARBA" id="ARBA00023015"/>
    </source>
</evidence>
<evidence type="ECO:0000256" key="6">
    <source>
        <dbReference type="ARBA" id="ARBA00023242"/>
    </source>
</evidence>
<dbReference type="Pfam" id="PF11951">
    <property type="entry name" value="Fungal_trans_2"/>
    <property type="match status" value="1"/>
</dbReference>
<sequence>MSPHTANTSAKTTQRKRAWKPKTNTGCITCRIRRVKCDELKPNCDRCTSTGRKCDGYTRSSSSQSASLASTQIGALAKHSSLPMRTPGYPLESAEEAESLHFFQKYAVLDLCGFFNSSFWKCDILRAAQMQPAIRYGITALGAMHRRYISGDSSNLPDDTSDKRLRFALQQSNRAIQEIMKESAKRSKADLIAVMTCCILFNSLACLQGHQQDALNHLRSGIKLLKEMDDDKENSSDVPDTRPISLDSIRTILITMDTQARSIMSEPDILGWEPQPKRSDYIANRIASTTTFSSSVDAQLYIEATFNDLLTFLQDIIVRPLHEMGDVEGTSRRLQHQSIAGKKMLDELLFRSAPRIDIESDQTFIALRLIQALINILSASLEKTSLKPDGISEKLPSQYINEKDLVDEERNSATIMALATKLMQHPDLVGKPQSETQSTRRPVFTSNFGVIIALWLVATRAPDYDVRRKAITMMLSHPRREGLWDGPLAGKIALEAMKMEEEGTREGLGLLPTDSQFAITHASQVPVLLWMRNIGITYTGVRKATVEYRNVGNIVRNERGCVKYLAW</sequence>
<dbReference type="InterPro" id="IPR001138">
    <property type="entry name" value="Zn2Cys6_DnaBD"/>
</dbReference>
<dbReference type="CDD" id="cd00067">
    <property type="entry name" value="GAL4"/>
    <property type="match status" value="1"/>
</dbReference>
<dbReference type="OrthoDB" id="3598904at2759"/>
<feature type="domain" description="Zn(2)-C6 fungal-type" evidence="7">
    <location>
        <begin position="26"/>
        <end position="54"/>
    </location>
</feature>
<dbReference type="SUPFAM" id="SSF57701">
    <property type="entry name" value="Zn2/Cys6 DNA-binding domain"/>
    <property type="match status" value="1"/>
</dbReference>
<keyword evidence="5" id="KW-0804">Transcription</keyword>
<dbReference type="PROSITE" id="PS00463">
    <property type="entry name" value="ZN2_CY6_FUNGAL_1"/>
    <property type="match status" value="1"/>
</dbReference>
<dbReference type="InterPro" id="IPR052360">
    <property type="entry name" value="Transcr_Regulatory_Proteins"/>
</dbReference>
<evidence type="ECO:0000256" key="1">
    <source>
        <dbReference type="ARBA" id="ARBA00022723"/>
    </source>
</evidence>
<evidence type="ECO:0000256" key="2">
    <source>
        <dbReference type="ARBA" id="ARBA00022833"/>
    </source>
</evidence>
<dbReference type="PANTHER" id="PTHR36206">
    <property type="entry name" value="ASPERCRYPTIN BIOSYNTHESIS CLUSTER-SPECIFIC TRANSCRIPTION REGULATOR ATNN-RELATED"/>
    <property type="match status" value="1"/>
</dbReference>
<dbReference type="Proteomes" id="UP000799757">
    <property type="component" value="Unassembled WGS sequence"/>
</dbReference>
<dbReference type="Pfam" id="PF00172">
    <property type="entry name" value="Zn_clus"/>
    <property type="match status" value="1"/>
</dbReference>
<gene>
    <name evidence="8" type="ORF">K505DRAFT_295786</name>
</gene>
<keyword evidence="3" id="KW-0805">Transcription regulation</keyword>
<evidence type="ECO:0000256" key="5">
    <source>
        <dbReference type="ARBA" id="ARBA00023163"/>
    </source>
</evidence>
<organism evidence="8 9">
    <name type="scientific">Melanomma pulvis-pyrius CBS 109.77</name>
    <dbReference type="NCBI Taxonomy" id="1314802"/>
    <lineage>
        <taxon>Eukaryota</taxon>
        <taxon>Fungi</taxon>
        <taxon>Dikarya</taxon>
        <taxon>Ascomycota</taxon>
        <taxon>Pezizomycotina</taxon>
        <taxon>Dothideomycetes</taxon>
        <taxon>Pleosporomycetidae</taxon>
        <taxon>Pleosporales</taxon>
        <taxon>Melanommataceae</taxon>
        <taxon>Melanomma</taxon>
    </lineage>
</organism>
<proteinExistence type="predicted"/>
<dbReference type="GO" id="GO:0008270">
    <property type="term" value="F:zinc ion binding"/>
    <property type="evidence" value="ECO:0007669"/>
    <property type="project" value="InterPro"/>
</dbReference>
<evidence type="ECO:0000259" key="7">
    <source>
        <dbReference type="PROSITE" id="PS50048"/>
    </source>
</evidence>
<dbReference type="PROSITE" id="PS50048">
    <property type="entry name" value="ZN2_CY6_FUNGAL_2"/>
    <property type="match status" value="1"/>
</dbReference>
<dbReference type="InterPro" id="IPR036864">
    <property type="entry name" value="Zn2-C6_fun-type_DNA-bd_sf"/>
</dbReference>
<evidence type="ECO:0000313" key="9">
    <source>
        <dbReference type="Proteomes" id="UP000799757"/>
    </source>
</evidence>
<evidence type="ECO:0000256" key="4">
    <source>
        <dbReference type="ARBA" id="ARBA00023125"/>
    </source>
</evidence>
<keyword evidence="6" id="KW-0539">Nucleus</keyword>
<name>A0A6A6XQW9_9PLEO</name>
<keyword evidence="1" id="KW-0479">Metal-binding</keyword>
<keyword evidence="4" id="KW-0238">DNA-binding</keyword>
<keyword evidence="9" id="KW-1185">Reference proteome</keyword>
<dbReference type="PANTHER" id="PTHR36206:SF12">
    <property type="entry name" value="ASPERCRYPTIN BIOSYNTHESIS CLUSTER-SPECIFIC TRANSCRIPTION REGULATOR ATNN-RELATED"/>
    <property type="match status" value="1"/>
</dbReference>
<dbReference type="GO" id="GO:0003677">
    <property type="term" value="F:DNA binding"/>
    <property type="evidence" value="ECO:0007669"/>
    <property type="project" value="UniProtKB-KW"/>
</dbReference>
<protein>
    <recommendedName>
        <fullName evidence="7">Zn(2)-C6 fungal-type domain-containing protein</fullName>
    </recommendedName>
</protein>
<dbReference type="EMBL" id="MU001776">
    <property type="protein sequence ID" value="KAF2798792.1"/>
    <property type="molecule type" value="Genomic_DNA"/>
</dbReference>
<dbReference type="AlphaFoldDB" id="A0A6A6XQW9"/>
<reference evidence="8" key="1">
    <citation type="journal article" date="2020" name="Stud. Mycol.">
        <title>101 Dothideomycetes genomes: a test case for predicting lifestyles and emergence of pathogens.</title>
        <authorList>
            <person name="Haridas S."/>
            <person name="Albert R."/>
            <person name="Binder M."/>
            <person name="Bloem J."/>
            <person name="Labutti K."/>
            <person name="Salamov A."/>
            <person name="Andreopoulos B."/>
            <person name="Baker S."/>
            <person name="Barry K."/>
            <person name="Bills G."/>
            <person name="Bluhm B."/>
            <person name="Cannon C."/>
            <person name="Castanera R."/>
            <person name="Culley D."/>
            <person name="Daum C."/>
            <person name="Ezra D."/>
            <person name="Gonzalez J."/>
            <person name="Henrissat B."/>
            <person name="Kuo A."/>
            <person name="Liang C."/>
            <person name="Lipzen A."/>
            <person name="Lutzoni F."/>
            <person name="Magnuson J."/>
            <person name="Mondo S."/>
            <person name="Nolan M."/>
            <person name="Ohm R."/>
            <person name="Pangilinan J."/>
            <person name="Park H.-J."/>
            <person name="Ramirez L."/>
            <person name="Alfaro M."/>
            <person name="Sun H."/>
            <person name="Tritt A."/>
            <person name="Yoshinaga Y."/>
            <person name="Zwiers L.-H."/>
            <person name="Turgeon B."/>
            <person name="Goodwin S."/>
            <person name="Spatafora J."/>
            <person name="Crous P."/>
            <person name="Grigoriev I."/>
        </authorList>
    </citation>
    <scope>NUCLEOTIDE SEQUENCE</scope>
    <source>
        <strain evidence="8">CBS 109.77</strain>
    </source>
</reference>
<evidence type="ECO:0000313" key="8">
    <source>
        <dbReference type="EMBL" id="KAF2798792.1"/>
    </source>
</evidence>
<keyword evidence="2" id="KW-0862">Zinc</keyword>
<dbReference type="Gene3D" id="4.10.240.10">
    <property type="entry name" value="Zn(2)-C6 fungal-type DNA-binding domain"/>
    <property type="match status" value="1"/>
</dbReference>
<dbReference type="InterPro" id="IPR021858">
    <property type="entry name" value="Fun_TF"/>
</dbReference>
<dbReference type="GO" id="GO:0000981">
    <property type="term" value="F:DNA-binding transcription factor activity, RNA polymerase II-specific"/>
    <property type="evidence" value="ECO:0007669"/>
    <property type="project" value="InterPro"/>
</dbReference>
<dbReference type="SMART" id="SM00066">
    <property type="entry name" value="GAL4"/>
    <property type="match status" value="1"/>
</dbReference>
<accession>A0A6A6XQW9</accession>